<proteinExistence type="predicted"/>
<name>A0ABS4KJA7_9FIRM</name>
<dbReference type="RefSeq" id="WP_209660931.1">
    <property type="nucleotide sequence ID" value="NZ_JAGGLI010000017.1"/>
</dbReference>
<dbReference type="Pfam" id="PF00300">
    <property type="entry name" value="His_Phos_1"/>
    <property type="match status" value="1"/>
</dbReference>
<evidence type="ECO:0000313" key="1">
    <source>
        <dbReference type="EMBL" id="MBP2027869.1"/>
    </source>
</evidence>
<keyword evidence="2" id="KW-1185">Reference proteome</keyword>
<dbReference type="InterPro" id="IPR029033">
    <property type="entry name" value="His_PPase_superfam"/>
</dbReference>
<gene>
    <name evidence="1" type="ORF">J2Z35_001667</name>
</gene>
<comment type="caution">
    <text evidence="1">The sequence shown here is derived from an EMBL/GenBank/DDBJ whole genome shotgun (WGS) entry which is preliminary data.</text>
</comment>
<dbReference type="Proteomes" id="UP001314903">
    <property type="component" value="Unassembled WGS sequence"/>
</dbReference>
<sequence length="159" mass="17753">MKIILFRHGIAQERGLKENDDLRELTSKGSDKVEIAGKGLKKLIKEDKNISILTSPLLRAVQTAEILQNSIEKANISVVESISKNDFLSFENHALSQSNDVALIVVGHSPYLNEWCLNMTGVNLELKKGGAVCIEIAEKDKLQGKILWFIQPKTWSLIK</sequence>
<dbReference type="GO" id="GO:0016787">
    <property type="term" value="F:hydrolase activity"/>
    <property type="evidence" value="ECO:0007669"/>
    <property type="project" value="UniProtKB-KW"/>
</dbReference>
<dbReference type="CDD" id="cd07067">
    <property type="entry name" value="HP_PGM_like"/>
    <property type="match status" value="1"/>
</dbReference>
<protein>
    <submittedName>
        <fullName evidence="1">Phosphohistidine phosphatase</fullName>
        <ecNumber evidence="1">3.1.3.-</ecNumber>
    </submittedName>
</protein>
<reference evidence="1 2" key="1">
    <citation type="submission" date="2021-03" db="EMBL/GenBank/DDBJ databases">
        <title>Genomic Encyclopedia of Type Strains, Phase IV (KMG-IV): sequencing the most valuable type-strain genomes for metagenomic binning, comparative biology and taxonomic classification.</title>
        <authorList>
            <person name="Goeker M."/>
        </authorList>
    </citation>
    <scope>NUCLEOTIDE SEQUENCE [LARGE SCALE GENOMIC DNA]</scope>
    <source>
        <strain evidence="1 2">DSM 27512</strain>
    </source>
</reference>
<dbReference type="Gene3D" id="3.40.50.1240">
    <property type="entry name" value="Phosphoglycerate mutase-like"/>
    <property type="match status" value="1"/>
</dbReference>
<dbReference type="EMBL" id="JAGGLI010000017">
    <property type="protein sequence ID" value="MBP2027869.1"/>
    <property type="molecule type" value="Genomic_DNA"/>
</dbReference>
<dbReference type="EC" id="3.1.3.-" evidence="1"/>
<dbReference type="InterPro" id="IPR013078">
    <property type="entry name" value="His_Pase_superF_clade-1"/>
</dbReference>
<dbReference type="SUPFAM" id="SSF53254">
    <property type="entry name" value="Phosphoglycerate mutase-like"/>
    <property type="match status" value="1"/>
</dbReference>
<organism evidence="1 2">
    <name type="scientific">Acetoanaerobium pronyense</name>
    <dbReference type="NCBI Taxonomy" id="1482736"/>
    <lineage>
        <taxon>Bacteria</taxon>
        <taxon>Bacillati</taxon>
        <taxon>Bacillota</taxon>
        <taxon>Clostridia</taxon>
        <taxon>Peptostreptococcales</taxon>
        <taxon>Filifactoraceae</taxon>
        <taxon>Acetoanaerobium</taxon>
    </lineage>
</organism>
<accession>A0ABS4KJA7</accession>
<evidence type="ECO:0000313" key="2">
    <source>
        <dbReference type="Proteomes" id="UP001314903"/>
    </source>
</evidence>
<keyword evidence="1" id="KW-0378">Hydrolase</keyword>